<name>A0ABR7FMY9_9FIRM</name>
<keyword evidence="1" id="KW-0378">Hydrolase</keyword>
<sequence length="154" mass="17815">MLPVTDVFERSFIMDNQNLLNEMYQNLQMVLNTMPELTQATSDCDLKGCLEQQEQQFQDFFSRVKQAMTKDMQQPEEIGEIQKKYAEWMTKMKALADKSTSHLAEMSIQGYTMGMIQLIQSSHKNCDASKDNLSMASDLVKLYEESIDSLKKYL</sequence>
<reference evidence="1 2" key="1">
    <citation type="submission" date="2020-08" db="EMBL/GenBank/DDBJ databases">
        <title>Genome public.</title>
        <authorList>
            <person name="Liu C."/>
            <person name="Sun Q."/>
        </authorList>
    </citation>
    <scope>NUCLEOTIDE SEQUENCE [LARGE SCALE GENOMIC DNA]</scope>
    <source>
        <strain evidence="1 2">NSJ-7</strain>
    </source>
</reference>
<gene>
    <name evidence="1" type="ORF">H8S22_02770</name>
</gene>
<dbReference type="GO" id="GO:0004386">
    <property type="term" value="F:helicase activity"/>
    <property type="evidence" value="ECO:0007669"/>
    <property type="project" value="UniProtKB-KW"/>
</dbReference>
<evidence type="ECO:0000313" key="1">
    <source>
        <dbReference type="EMBL" id="MBC5676574.1"/>
    </source>
</evidence>
<protein>
    <submittedName>
        <fullName evidence="1">RNA helicase</fullName>
    </submittedName>
</protein>
<comment type="caution">
    <text evidence="1">The sequence shown here is derived from an EMBL/GenBank/DDBJ whole genome shotgun (WGS) entry which is preliminary data.</text>
</comment>
<keyword evidence="1" id="KW-0547">Nucleotide-binding</keyword>
<organism evidence="1 2">
    <name type="scientific">Anaerostipes hominis</name>
    <name type="common">ex Liu et al. 2021</name>
    <dbReference type="NCBI Taxonomy" id="2763018"/>
    <lineage>
        <taxon>Bacteria</taxon>
        <taxon>Bacillati</taxon>
        <taxon>Bacillota</taxon>
        <taxon>Clostridia</taxon>
        <taxon>Lachnospirales</taxon>
        <taxon>Lachnospiraceae</taxon>
        <taxon>Anaerostipes</taxon>
    </lineage>
</organism>
<keyword evidence="1" id="KW-0347">Helicase</keyword>
<evidence type="ECO:0000313" key="2">
    <source>
        <dbReference type="Proteomes" id="UP000635828"/>
    </source>
</evidence>
<keyword evidence="2" id="KW-1185">Reference proteome</keyword>
<accession>A0ABR7FMY9</accession>
<keyword evidence="1" id="KW-0067">ATP-binding</keyword>
<dbReference type="EMBL" id="JACOOS010000002">
    <property type="protein sequence ID" value="MBC5676574.1"/>
    <property type="molecule type" value="Genomic_DNA"/>
</dbReference>
<proteinExistence type="predicted"/>
<dbReference type="Proteomes" id="UP000635828">
    <property type="component" value="Unassembled WGS sequence"/>
</dbReference>